<dbReference type="Pfam" id="PF14416">
    <property type="entry name" value="PMR5N"/>
    <property type="match status" value="1"/>
</dbReference>
<dbReference type="InterPro" id="IPR029962">
    <property type="entry name" value="TBL"/>
</dbReference>
<evidence type="ECO:0000313" key="10">
    <source>
        <dbReference type="EMBL" id="KAK9113867.1"/>
    </source>
</evidence>
<evidence type="ECO:0000256" key="1">
    <source>
        <dbReference type="ARBA" id="ARBA00004167"/>
    </source>
</evidence>
<sequence length="408" mass="47536">MYHKNMIKPERHGLIALWFLSLTIIFICSILYSTTPFVKDSKQQEILIETEKENECDLFKGHWIRETEGRSGYTNSSCSTIPDSKNCGKHGRVDVDFMNWRWKPDGCELPRFDAKGFLRILRGKTMAFIGDSVARNHMESLLCMLSQEEVPADMYRDSEDRFRTWYFSSHDFTLMTLWTKFLVKGEIRVSNSSNNEAYNLYLDEVDYKWLEKLPSVDYAIISAGHWFFRPIYLYRRPSNLIGCVYCNEPNVSSVSPGFALQMAIRSSLKYINGCNTCKKLYTMVRTFSPSHFEGGAWDSGGRCNRTSPMKEGDINLRSTEWEFRNLQVREVERTKKKVQKRGTVKFAILDVTKAMLMRPDGHPDLHWGNRWMQGYSDCVHWCLPGPIDVWNDFLVELLRREKGSSLTD</sequence>
<keyword evidence="3 7" id="KW-0812">Transmembrane</keyword>
<name>A0AAP0IG57_9MAGN</name>
<keyword evidence="6 7" id="KW-0472">Membrane</keyword>
<dbReference type="AlphaFoldDB" id="A0AAP0IG57"/>
<evidence type="ECO:0000256" key="6">
    <source>
        <dbReference type="ARBA" id="ARBA00023136"/>
    </source>
</evidence>
<evidence type="ECO:0000256" key="4">
    <source>
        <dbReference type="ARBA" id="ARBA00022968"/>
    </source>
</evidence>
<feature type="transmembrane region" description="Helical" evidence="7">
    <location>
        <begin position="12"/>
        <end position="32"/>
    </location>
</feature>
<evidence type="ECO:0008006" key="12">
    <source>
        <dbReference type="Google" id="ProtNLM"/>
    </source>
</evidence>
<keyword evidence="4" id="KW-0735">Signal-anchor</keyword>
<evidence type="ECO:0000256" key="7">
    <source>
        <dbReference type="SAM" id="Phobius"/>
    </source>
</evidence>
<evidence type="ECO:0000313" key="11">
    <source>
        <dbReference type="Proteomes" id="UP001420932"/>
    </source>
</evidence>
<dbReference type="PANTHER" id="PTHR32285:SF28">
    <property type="entry name" value="XYLOGLUCAN O-ACETYLTRANSFERASE 2"/>
    <property type="match status" value="1"/>
</dbReference>
<evidence type="ECO:0000256" key="5">
    <source>
        <dbReference type="ARBA" id="ARBA00022989"/>
    </source>
</evidence>
<feature type="domain" description="Trichome birefringence-like N-terminal" evidence="9">
    <location>
        <begin position="55"/>
        <end position="108"/>
    </location>
</feature>
<proteinExistence type="inferred from homology"/>
<evidence type="ECO:0000259" key="8">
    <source>
        <dbReference type="Pfam" id="PF13839"/>
    </source>
</evidence>
<comment type="similarity">
    <text evidence="2">Belongs to the PC-esterase family. TBL subfamily.</text>
</comment>
<evidence type="ECO:0000259" key="9">
    <source>
        <dbReference type="Pfam" id="PF14416"/>
    </source>
</evidence>
<keyword evidence="5 7" id="KW-1133">Transmembrane helix</keyword>
<dbReference type="Pfam" id="PF13839">
    <property type="entry name" value="PC-Esterase"/>
    <property type="match status" value="1"/>
</dbReference>
<comment type="caution">
    <text evidence="10">The sequence shown here is derived from an EMBL/GenBank/DDBJ whole genome shotgun (WGS) entry which is preliminary data.</text>
</comment>
<dbReference type="InterPro" id="IPR026057">
    <property type="entry name" value="TBL_C"/>
</dbReference>
<dbReference type="EMBL" id="JBBNAF010000009">
    <property type="protein sequence ID" value="KAK9113867.1"/>
    <property type="molecule type" value="Genomic_DNA"/>
</dbReference>
<dbReference type="Proteomes" id="UP001420932">
    <property type="component" value="Unassembled WGS sequence"/>
</dbReference>
<dbReference type="GO" id="GO:0016020">
    <property type="term" value="C:membrane"/>
    <property type="evidence" value="ECO:0007669"/>
    <property type="project" value="UniProtKB-SubCell"/>
</dbReference>
<reference evidence="10 11" key="1">
    <citation type="submission" date="2024-01" db="EMBL/GenBank/DDBJ databases">
        <title>Genome assemblies of Stephania.</title>
        <authorList>
            <person name="Yang L."/>
        </authorList>
    </citation>
    <scope>NUCLEOTIDE SEQUENCE [LARGE SCALE GENOMIC DNA]</scope>
    <source>
        <strain evidence="10">YNDBR</strain>
        <tissue evidence="10">Leaf</tissue>
    </source>
</reference>
<dbReference type="GO" id="GO:0016413">
    <property type="term" value="F:O-acetyltransferase activity"/>
    <property type="evidence" value="ECO:0007669"/>
    <property type="project" value="InterPro"/>
</dbReference>
<organism evidence="10 11">
    <name type="scientific">Stephania yunnanensis</name>
    <dbReference type="NCBI Taxonomy" id="152371"/>
    <lineage>
        <taxon>Eukaryota</taxon>
        <taxon>Viridiplantae</taxon>
        <taxon>Streptophyta</taxon>
        <taxon>Embryophyta</taxon>
        <taxon>Tracheophyta</taxon>
        <taxon>Spermatophyta</taxon>
        <taxon>Magnoliopsida</taxon>
        <taxon>Ranunculales</taxon>
        <taxon>Menispermaceae</taxon>
        <taxon>Menispermoideae</taxon>
        <taxon>Cissampelideae</taxon>
        <taxon>Stephania</taxon>
    </lineage>
</organism>
<comment type="subcellular location">
    <subcellularLocation>
        <location evidence="1">Membrane</location>
        <topology evidence="1">Single-pass membrane protein</topology>
    </subcellularLocation>
</comment>
<dbReference type="GO" id="GO:0005794">
    <property type="term" value="C:Golgi apparatus"/>
    <property type="evidence" value="ECO:0007669"/>
    <property type="project" value="TreeGrafter"/>
</dbReference>
<evidence type="ECO:0000256" key="3">
    <source>
        <dbReference type="ARBA" id="ARBA00022692"/>
    </source>
</evidence>
<dbReference type="PANTHER" id="PTHR32285">
    <property type="entry name" value="PROTEIN TRICHOME BIREFRINGENCE-LIKE 9-RELATED"/>
    <property type="match status" value="1"/>
</dbReference>
<feature type="domain" description="Trichome birefringence-like C-terminal" evidence="8">
    <location>
        <begin position="109"/>
        <end position="396"/>
    </location>
</feature>
<keyword evidence="11" id="KW-1185">Reference proteome</keyword>
<dbReference type="InterPro" id="IPR025846">
    <property type="entry name" value="TBL_N"/>
</dbReference>
<evidence type="ECO:0000256" key="2">
    <source>
        <dbReference type="ARBA" id="ARBA00007727"/>
    </source>
</evidence>
<protein>
    <recommendedName>
        <fullName evidence="12">Trichome birefringence-like N-terminal domain-containing protein</fullName>
    </recommendedName>
</protein>
<gene>
    <name evidence="10" type="ORF">Syun_020664</name>
</gene>
<accession>A0AAP0IG57</accession>